<sequence length="162" mass="18260">MLVSFLCLFLFLVPTLLVQSSDTNASSMSAAARALDAFLQDYAYRAFVRPKTGVLYEGVAPSNLTGVQTAGMRLRSGSLWTRGVEMYKEFKILVGVVEQPYVERLVLVYQNLGNWFLWYYPLQNYTYLAPVLGLLASNASDLSAKNLPELDLREEEKEEELT</sequence>
<keyword evidence="1" id="KW-0732">Signal</keyword>
<dbReference type="InterPro" id="IPR010605">
    <property type="entry name" value="DUF1191"/>
</dbReference>
<dbReference type="PANTHER" id="PTHR33512:SF14">
    <property type="entry name" value="EXPRESSED PROTEIN"/>
    <property type="match status" value="1"/>
</dbReference>
<accession>A0A6A2XR67</accession>
<reference evidence="2" key="1">
    <citation type="submission" date="2019-09" db="EMBL/GenBank/DDBJ databases">
        <title>Draft genome information of white flower Hibiscus syriacus.</title>
        <authorList>
            <person name="Kim Y.-M."/>
        </authorList>
    </citation>
    <scope>NUCLEOTIDE SEQUENCE [LARGE SCALE GENOMIC DNA]</scope>
    <source>
        <strain evidence="2">YM2019G1</strain>
    </source>
</reference>
<dbReference type="EMBL" id="VEPZ02001767">
    <property type="protein sequence ID" value="KAE8656364.1"/>
    <property type="molecule type" value="Genomic_DNA"/>
</dbReference>
<evidence type="ECO:0000256" key="1">
    <source>
        <dbReference type="SAM" id="SignalP"/>
    </source>
</evidence>
<feature type="chain" id="PRO_5025370449" evidence="1">
    <location>
        <begin position="21"/>
        <end position="162"/>
    </location>
</feature>
<comment type="caution">
    <text evidence="2">The sequence shown here is derived from an EMBL/GenBank/DDBJ whole genome shotgun (WGS) entry which is preliminary data.</text>
</comment>
<keyword evidence="3" id="KW-1185">Reference proteome</keyword>
<dbReference type="AlphaFoldDB" id="A0A6A2XR67"/>
<evidence type="ECO:0000313" key="2">
    <source>
        <dbReference type="EMBL" id="KAE8656364.1"/>
    </source>
</evidence>
<proteinExistence type="predicted"/>
<dbReference type="Pfam" id="PF06697">
    <property type="entry name" value="DUF1191"/>
    <property type="match status" value="1"/>
</dbReference>
<dbReference type="Proteomes" id="UP000436088">
    <property type="component" value="Unassembled WGS sequence"/>
</dbReference>
<name>A0A6A2XR67_HIBSY</name>
<dbReference type="PANTHER" id="PTHR33512">
    <property type="entry name" value="PROTEIN, PUTATIVE (DUF1191)-RELATED"/>
    <property type="match status" value="1"/>
</dbReference>
<evidence type="ECO:0000313" key="3">
    <source>
        <dbReference type="Proteomes" id="UP000436088"/>
    </source>
</evidence>
<protein>
    <submittedName>
        <fullName evidence="2">Uncharacterized protein</fullName>
    </submittedName>
</protein>
<dbReference type="GO" id="GO:0016020">
    <property type="term" value="C:membrane"/>
    <property type="evidence" value="ECO:0007669"/>
    <property type="project" value="TreeGrafter"/>
</dbReference>
<organism evidence="2 3">
    <name type="scientific">Hibiscus syriacus</name>
    <name type="common">Rose of Sharon</name>
    <dbReference type="NCBI Taxonomy" id="106335"/>
    <lineage>
        <taxon>Eukaryota</taxon>
        <taxon>Viridiplantae</taxon>
        <taxon>Streptophyta</taxon>
        <taxon>Embryophyta</taxon>
        <taxon>Tracheophyta</taxon>
        <taxon>Spermatophyta</taxon>
        <taxon>Magnoliopsida</taxon>
        <taxon>eudicotyledons</taxon>
        <taxon>Gunneridae</taxon>
        <taxon>Pentapetalae</taxon>
        <taxon>rosids</taxon>
        <taxon>malvids</taxon>
        <taxon>Malvales</taxon>
        <taxon>Malvaceae</taxon>
        <taxon>Malvoideae</taxon>
        <taxon>Hibiscus</taxon>
    </lineage>
</organism>
<feature type="signal peptide" evidence="1">
    <location>
        <begin position="1"/>
        <end position="20"/>
    </location>
</feature>
<gene>
    <name evidence="2" type="ORF">F3Y22_tig00117002pilonHSYRG00038</name>
</gene>